<dbReference type="AlphaFoldDB" id="A0A9K3DIV0"/>
<name>A0A9K3DIV0_HELAN</name>
<reference evidence="1" key="1">
    <citation type="journal article" date="2017" name="Nature">
        <title>The sunflower genome provides insights into oil metabolism, flowering and Asterid evolution.</title>
        <authorList>
            <person name="Badouin H."/>
            <person name="Gouzy J."/>
            <person name="Grassa C.J."/>
            <person name="Murat F."/>
            <person name="Staton S.E."/>
            <person name="Cottret L."/>
            <person name="Lelandais-Briere C."/>
            <person name="Owens G.L."/>
            <person name="Carrere S."/>
            <person name="Mayjonade B."/>
            <person name="Legrand L."/>
            <person name="Gill N."/>
            <person name="Kane N.C."/>
            <person name="Bowers J.E."/>
            <person name="Hubner S."/>
            <person name="Bellec A."/>
            <person name="Berard A."/>
            <person name="Berges H."/>
            <person name="Blanchet N."/>
            <person name="Boniface M.C."/>
            <person name="Brunel D."/>
            <person name="Catrice O."/>
            <person name="Chaidir N."/>
            <person name="Claudel C."/>
            <person name="Donnadieu C."/>
            <person name="Faraut T."/>
            <person name="Fievet G."/>
            <person name="Helmstetter N."/>
            <person name="King M."/>
            <person name="Knapp S.J."/>
            <person name="Lai Z."/>
            <person name="Le Paslier M.C."/>
            <person name="Lippi Y."/>
            <person name="Lorenzon L."/>
            <person name="Mandel J.R."/>
            <person name="Marage G."/>
            <person name="Marchand G."/>
            <person name="Marquand E."/>
            <person name="Bret-Mestries E."/>
            <person name="Morien E."/>
            <person name="Nambeesan S."/>
            <person name="Nguyen T."/>
            <person name="Pegot-Espagnet P."/>
            <person name="Pouilly N."/>
            <person name="Raftis F."/>
            <person name="Sallet E."/>
            <person name="Schiex T."/>
            <person name="Thomas J."/>
            <person name="Vandecasteele C."/>
            <person name="Vares D."/>
            <person name="Vear F."/>
            <person name="Vautrin S."/>
            <person name="Crespi M."/>
            <person name="Mangin B."/>
            <person name="Burke J.M."/>
            <person name="Salse J."/>
            <person name="Munos S."/>
            <person name="Vincourt P."/>
            <person name="Rieseberg L.H."/>
            <person name="Langlade N.B."/>
        </authorList>
    </citation>
    <scope>NUCLEOTIDE SEQUENCE</scope>
    <source>
        <tissue evidence="1">Leaves</tissue>
    </source>
</reference>
<dbReference type="GO" id="GO:2000012">
    <property type="term" value="P:regulation of auxin polar transport"/>
    <property type="evidence" value="ECO:0007669"/>
    <property type="project" value="InterPro"/>
</dbReference>
<organism evidence="1 2">
    <name type="scientific">Helianthus annuus</name>
    <name type="common">Common sunflower</name>
    <dbReference type="NCBI Taxonomy" id="4232"/>
    <lineage>
        <taxon>Eukaryota</taxon>
        <taxon>Viridiplantae</taxon>
        <taxon>Streptophyta</taxon>
        <taxon>Embryophyta</taxon>
        <taxon>Tracheophyta</taxon>
        <taxon>Spermatophyta</taxon>
        <taxon>Magnoliopsida</taxon>
        <taxon>eudicotyledons</taxon>
        <taxon>Gunneridae</taxon>
        <taxon>Pentapetalae</taxon>
        <taxon>asterids</taxon>
        <taxon>campanulids</taxon>
        <taxon>Asterales</taxon>
        <taxon>Asteraceae</taxon>
        <taxon>Asteroideae</taxon>
        <taxon>Heliantheae alliance</taxon>
        <taxon>Heliantheae</taxon>
        <taxon>Helianthus</taxon>
    </lineage>
</organism>
<evidence type="ECO:0000313" key="1">
    <source>
        <dbReference type="EMBL" id="KAF5755463.1"/>
    </source>
</evidence>
<proteinExistence type="predicted"/>
<gene>
    <name evidence="1" type="ORF">HanXRQr2_Chr17g0803071</name>
</gene>
<evidence type="ECO:0000313" key="2">
    <source>
        <dbReference type="Proteomes" id="UP000215914"/>
    </source>
</evidence>
<dbReference type="Proteomes" id="UP000215914">
    <property type="component" value="Unassembled WGS sequence"/>
</dbReference>
<reference evidence="1" key="2">
    <citation type="submission" date="2020-06" db="EMBL/GenBank/DDBJ databases">
        <title>Helianthus annuus Genome sequencing and assembly Release 2.</title>
        <authorList>
            <person name="Gouzy J."/>
            <person name="Langlade N."/>
            <person name="Munos S."/>
        </authorList>
    </citation>
    <scope>NUCLEOTIDE SEQUENCE</scope>
    <source>
        <tissue evidence="1">Leaves</tissue>
    </source>
</reference>
<dbReference type="EMBL" id="MNCJ02000332">
    <property type="protein sequence ID" value="KAF5755463.1"/>
    <property type="molecule type" value="Genomic_DNA"/>
</dbReference>
<dbReference type="InterPro" id="IPR038928">
    <property type="entry name" value="LAZY1"/>
</dbReference>
<sequence length="341" mass="39089">MQKRFRKNNEQSPNVSTGKSCSCFSALWELNEQQYYSEANNNSAQFRKPVALEARGVEITNNEDIIETEPDIFHGLLAIGTLGSVIITKEPITPKPATDEEDTHAGEQFLKELEEDTKENKNMVVYPLKEYIEIPAVKEDEKEQKAVPEHTFKKNGASYKRAGILDKGVKRETRAFHFMKNMLKKLDFASRCSTTSAFRSNDIICDSTEKTPTKVFRKSRKIHPETAEIHINMSHKYEVKKMCYDETYDKEAASDDEDDMYYQDAMFKKETISSNIQPTGRKAHWIKTDADCKYTCIISRGGKFDPFTYEWVNLGCVLTFISDCLNKKIAKMEWVGSCPSP</sequence>
<dbReference type="Gramene" id="mRNA:HanXRQr2_Chr17g0803071">
    <property type="protein sequence ID" value="mRNA:HanXRQr2_Chr17g0803071"/>
    <property type="gene ID" value="HanXRQr2_Chr17g0803071"/>
</dbReference>
<keyword evidence="2" id="KW-1185">Reference proteome</keyword>
<protein>
    <submittedName>
        <fullName evidence="1">Uncharacterized protein</fullName>
    </submittedName>
</protein>
<dbReference type="PANTHER" id="PTHR34959">
    <property type="entry name" value="PROTEIN LAZY 1"/>
    <property type="match status" value="1"/>
</dbReference>
<dbReference type="GO" id="GO:0009630">
    <property type="term" value="P:gravitropism"/>
    <property type="evidence" value="ECO:0007669"/>
    <property type="project" value="InterPro"/>
</dbReference>
<dbReference type="PANTHER" id="PTHR34959:SF14">
    <property type="match status" value="1"/>
</dbReference>
<comment type="caution">
    <text evidence="1">The sequence shown here is derived from an EMBL/GenBank/DDBJ whole genome shotgun (WGS) entry which is preliminary data.</text>
</comment>
<accession>A0A9K3DIV0</accession>